<dbReference type="Pfam" id="PF20155">
    <property type="entry name" value="TMP_3"/>
    <property type="match status" value="1"/>
</dbReference>
<keyword evidence="1" id="KW-0812">Transmembrane</keyword>
<evidence type="ECO:0000313" key="4">
    <source>
        <dbReference type="Proteomes" id="UP000273154"/>
    </source>
</evidence>
<dbReference type="RefSeq" id="WP_193901400.1">
    <property type="nucleotide sequence ID" value="NZ_AP019367.1"/>
</dbReference>
<feature type="transmembrane region" description="Helical" evidence="1">
    <location>
        <begin position="471"/>
        <end position="496"/>
    </location>
</feature>
<dbReference type="GeneID" id="88849744"/>
<dbReference type="AlphaFoldDB" id="A0A3G9K7T2"/>
<feature type="transmembrane region" description="Helical" evidence="1">
    <location>
        <begin position="508"/>
        <end position="530"/>
    </location>
</feature>
<feature type="transmembrane region" description="Helical" evidence="1">
    <location>
        <begin position="598"/>
        <end position="623"/>
    </location>
</feature>
<dbReference type="NCBIfam" id="TIGR02675">
    <property type="entry name" value="tape_meas_nterm"/>
    <property type="match status" value="1"/>
</dbReference>
<name>A0A3G9K7T2_9ACTN</name>
<evidence type="ECO:0000256" key="1">
    <source>
        <dbReference type="SAM" id="Phobius"/>
    </source>
</evidence>
<protein>
    <recommendedName>
        <fullName evidence="2">Tape measure protein N-terminal domain-containing protein</fullName>
    </recommendedName>
</protein>
<evidence type="ECO:0000313" key="3">
    <source>
        <dbReference type="EMBL" id="BBH49879.1"/>
    </source>
</evidence>
<gene>
    <name evidence="3" type="ORF">Pcatena_04660</name>
</gene>
<feature type="transmembrane region" description="Helical" evidence="1">
    <location>
        <begin position="630"/>
        <end position="652"/>
    </location>
</feature>
<keyword evidence="1" id="KW-1133">Transmembrane helix</keyword>
<organism evidence="3 4">
    <name type="scientific">Parolsenella catena</name>
    <dbReference type="NCBI Taxonomy" id="2003188"/>
    <lineage>
        <taxon>Bacteria</taxon>
        <taxon>Bacillati</taxon>
        <taxon>Actinomycetota</taxon>
        <taxon>Coriobacteriia</taxon>
        <taxon>Coriobacteriales</taxon>
        <taxon>Atopobiaceae</taxon>
        <taxon>Parolsenella</taxon>
    </lineage>
</organism>
<feature type="transmembrane region" description="Helical" evidence="1">
    <location>
        <begin position="572"/>
        <end position="592"/>
    </location>
</feature>
<evidence type="ECO:0000259" key="2">
    <source>
        <dbReference type="Pfam" id="PF20155"/>
    </source>
</evidence>
<sequence>MAVNVGSASVTIMPTMNGFAAKMDKELGGAGKTGGSAFSKAFGTAAQPGTGFLGRFRTAGTSAGSAMGESVGKGISAKGAAIAGAMGGLAASIGSKLVGTIQGLMGEITGASDSAQKFANTLSFANIDDSTIKQLTSSTQAYADETVYDLSDIRNTTAQLAANGVDNYAQLAEAAGNLNAVAGGNADTFKSVAMVMTQTAGAGKLTTENWNQLSDAIPGASGKLQEALKANGAYTGNFREALEKGQVSAEEFNKAVMDLGMTDAAKEAATSTATIEGAMGNLEAAGVTAGAKVLDAFKPLLTGGINGATDAITAVTDGVSAFIDSCAQNGAAQTLSDIIGQLGTAAGNVGGALGSLALAVLGIQPSGDAATDAANGLKDALGAAQPVIQGVSDATGWLRDHAAEAAPYVQGLALAFAAVRAAQGIAGFVTAFSAAVGGVSVTAPVATAGTTALAGGETAAGTAAGVSAAQMLAFGAAVLMVGAGVLLAAAGMLVIATAAIQVASAGPTAAVGMLAMVGAVAGLAVGAAALGPALTAGAVGMLAFGGAVALVGAGVLLASAGLMLLGAALPGISAYGMTAAVGILALGASMLVLGPGAIVAAAGLTVLGAGVAVAAAGVTLLAAGAMLLGAGLALVAGSVVVASAGIVAMGVAMPMVSSSAPGAAAGLAALAAAALAASPGLLAAVPAMSAFSSACSTASSASSQARSGIDQVKLASQSMATAAKASFRDFANSAKSAASTASNAVMGACRQMSAEVGSLRLTLPRIQVGALPHFSMSGSFDAQTGSVPSVHVNWYKSGGVFAANSPQLIGVGDNRRYDEAVVPLSPRVLRGIGEGIDVERGGDDASVIAWLERNLPAIIQRYTPVTLERDLDRHVRAVIAGA</sequence>
<dbReference type="EMBL" id="AP019367">
    <property type="protein sequence ID" value="BBH49879.1"/>
    <property type="molecule type" value="Genomic_DNA"/>
</dbReference>
<dbReference type="KEGG" id="pcat:Pcatena_04660"/>
<dbReference type="InterPro" id="IPR013491">
    <property type="entry name" value="Tape_meas_N"/>
</dbReference>
<feature type="domain" description="Tape measure protein N-terminal" evidence="2">
    <location>
        <begin position="107"/>
        <end position="285"/>
    </location>
</feature>
<feature type="transmembrane region" description="Helical" evidence="1">
    <location>
        <begin position="664"/>
        <end position="685"/>
    </location>
</feature>
<feature type="transmembrane region" description="Helical" evidence="1">
    <location>
        <begin position="542"/>
        <end position="565"/>
    </location>
</feature>
<dbReference type="Proteomes" id="UP000273154">
    <property type="component" value="Chromosome"/>
</dbReference>
<keyword evidence="4" id="KW-1185">Reference proteome</keyword>
<reference evidence="4" key="1">
    <citation type="submission" date="2018-11" db="EMBL/GenBank/DDBJ databases">
        <title>Comparative genomics of Parolsenella catena and Libanicoccus massiliensis: Reclassification of Libanicoccus massiliensis as Parolsenella massiliensis comb. nov.</title>
        <authorList>
            <person name="Sakamoto M."/>
            <person name="Ikeyama N."/>
            <person name="Murakami T."/>
            <person name="Mori H."/>
            <person name="Yuki M."/>
            <person name="Ohkuma M."/>
        </authorList>
    </citation>
    <scope>NUCLEOTIDE SEQUENCE [LARGE SCALE GENOMIC DNA]</scope>
    <source>
        <strain evidence="4">JCM 31932</strain>
    </source>
</reference>
<proteinExistence type="predicted"/>
<accession>A0A3G9K7T2</accession>
<keyword evidence="1" id="KW-0472">Membrane</keyword>